<dbReference type="Pfam" id="PF02738">
    <property type="entry name" value="MoCoBD_1"/>
    <property type="match status" value="1"/>
</dbReference>
<dbReference type="PROSITE" id="PS51318">
    <property type="entry name" value="TAT"/>
    <property type="match status" value="1"/>
</dbReference>
<dbReference type="EMBL" id="FOTW01000010">
    <property type="protein sequence ID" value="SFL97430.1"/>
    <property type="molecule type" value="Genomic_DNA"/>
</dbReference>
<dbReference type="Gene3D" id="3.30.365.10">
    <property type="entry name" value="Aldehyde oxidase/xanthine dehydrogenase, molybdopterin binding domain"/>
    <property type="match status" value="4"/>
</dbReference>
<dbReference type="GO" id="GO:0016491">
    <property type="term" value="F:oxidoreductase activity"/>
    <property type="evidence" value="ECO:0007669"/>
    <property type="project" value="InterPro"/>
</dbReference>
<evidence type="ECO:0000259" key="1">
    <source>
        <dbReference type="SMART" id="SM01008"/>
    </source>
</evidence>
<accession>A0A1I4M2K6</accession>
<sequence>MSGALTRRSFLRSTLAAGVWTLGLSTAPGEAEAAPAPAPAVGPGSAIADRRTDDKAVAFDCWLSFAADGTLDAYTTVTNLGQGTHTAIVQLVMEELELAAAQIRVHHAPVRQEFHRRFPPGITTFGSAGLRTARDSVGLACAAARDMLLRAAAQRWQVEPSSCHAAAGHIAHGASGRRLPYGALLAQAAALPPPEKAQLKAARDCKVLGRPMARADIPERVDGSAVYGIDVKLPGLLVAAVLHAPGFGGALLRVDAAPALKVRGVRQVVRLANAVAVVADGYWQAEKAARLLKPVWRAGPHGKADSAAMRVEYRAAVMGEGGLMYPRAGDRPDKQDHAATAAALQGASRIIETVYEVPFLAHAAMEPLSATVSVGSGPGGGAELWLSTQSQSDTQRAVAKALGLALEQVTLHTQQVGGGFGRRLEHDFAVEAALIAKAVGKPVKTIWSREHDMRSGYYRPATTARVRLALDVQHRPTALRGDMAGPSLLAYSGVTNSPPIDGVFDWSYLMGWMGRSYTIPAYDTRWSRVDHGVPCGYWRSVGNSQNCYFLEHTLDQAARAAGVDPVAYRRGLLAGKARQLSFIDQLCARAGWDAPPPPGHFRGFALNETGPTLGGHVVEIAVAAPGKFRLVRITAAIDPGRVANPQLVEAQMMGGTLFGLSAALFGEITLKDGAVEQGNYDGYQVARMAHTPPLEVLVIGSGEAGYGVGEEGPPSIVAALANALLAAGGEPVTRMPLAHSGWECLA</sequence>
<gene>
    <name evidence="2" type="ORF">SAMN02982985_02202</name>
</gene>
<dbReference type="PANTHER" id="PTHR47495:SF2">
    <property type="entry name" value="ALDEHYDE DEHYDROGENASE"/>
    <property type="match status" value="1"/>
</dbReference>
<dbReference type="AlphaFoldDB" id="A0A1I4M2K6"/>
<dbReference type="RefSeq" id="WP_093387489.1">
    <property type="nucleotide sequence ID" value="NZ_FOTW01000010.1"/>
</dbReference>
<dbReference type="InterPro" id="IPR052516">
    <property type="entry name" value="N-heterocyclic_Hydroxylase"/>
</dbReference>
<organism evidence="2 3">
    <name type="scientific">Rugamonas rubra</name>
    <dbReference type="NCBI Taxonomy" id="758825"/>
    <lineage>
        <taxon>Bacteria</taxon>
        <taxon>Pseudomonadati</taxon>
        <taxon>Pseudomonadota</taxon>
        <taxon>Betaproteobacteria</taxon>
        <taxon>Burkholderiales</taxon>
        <taxon>Oxalobacteraceae</taxon>
        <taxon>Telluria group</taxon>
        <taxon>Rugamonas</taxon>
    </lineage>
</organism>
<dbReference type="PIRSF" id="PIRSF036389">
    <property type="entry name" value="IOR_B"/>
    <property type="match status" value="1"/>
</dbReference>
<dbReference type="OrthoDB" id="9767994at2"/>
<dbReference type="InterPro" id="IPR037165">
    <property type="entry name" value="AldOxase/xan_DH_Mopterin-bd_sf"/>
</dbReference>
<dbReference type="InterPro" id="IPR046867">
    <property type="entry name" value="AldOxase/xan_DH_MoCoBD2"/>
</dbReference>
<dbReference type="Pfam" id="PF20256">
    <property type="entry name" value="MoCoBD_2"/>
    <property type="match status" value="2"/>
</dbReference>
<keyword evidence="3" id="KW-1185">Reference proteome</keyword>
<evidence type="ECO:0000313" key="3">
    <source>
        <dbReference type="Proteomes" id="UP000199470"/>
    </source>
</evidence>
<dbReference type="InterPro" id="IPR008274">
    <property type="entry name" value="AldOxase/xan_DH_MoCoBD1"/>
</dbReference>
<feature type="domain" description="Aldehyde oxidase/xanthine dehydrogenase a/b hammerhead" evidence="1">
    <location>
        <begin position="222"/>
        <end position="300"/>
    </location>
</feature>
<name>A0A1I4M2K6_9BURK</name>
<evidence type="ECO:0000313" key="2">
    <source>
        <dbReference type="EMBL" id="SFL97430.1"/>
    </source>
</evidence>
<dbReference type="InterPro" id="IPR012368">
    <property type="entry name" value="OxRdtase_Mopterin-bd_su_IorB"/>
</dbReference>
<dbReference type="Gene3D" id="3.90.1170.50">
    <property type="entry name" value="Aldehyde oxidase/xanthine dehydrogenase, a/b hammerhead"/>
    <property type="match status" value="1"/>
</dbReference>
<proteinExistence type="predicted"/>
<dbReference type="PANTHER" id="PTHR47495">
    <property type="entry name" value="ALDEHYDE DEHYDROGENASE"/>
    <property type="match status" value="1"/>
</dbReference>
<reference evidence="2 3" key="1">
    <citation type="submission" date="2016-10" db="EMBL/GenBank/DDBJ databases">
        <authorList>
            <person name="de Groot N.N."/>
        </authorList>
    </citation>
    <scope>NUCLEOTIDE SEQUENCE [LARGE SCALE GENOMIC DNA]</scope>
    <source>
        <strain evidence="2 3">ATCC 43154</strain>
    </source>
</reference>
<dbReference type="SMART" id="SM01008">
    <property type="entry name" value="Ald_Xan_dh_C"/>
    <property type="match status" value="1"/>
</dbReference>
<protein>
    <submittedName>
        <fullName evidence="2">Isoquinoline 1-oxidoreductase, beta subunit</fullName>
    </submittedName>
</protein>
<dbReference type="Proteomes" id="UP000199470">
    <property type="component" value="Unassembled WGS sequence"/>
</dbReference>
<dbReference type="InterPro" id="IPR006311">
    <property type="entry name" value="TAT_signal"/>
</dbReference>
<dbReference type="InterPro" id="IPR000674">
    <property type="entry name" value="Ald_Oxase/Xan_DH_a/b"/>
</dbReference>
<dbReference type="SUPFAM" id="SSF56003">
    <property type="entry name" value="Molybdenum cofactor-binding domain"/>
    <property type="match status" value="2"/>
</dbReference>
<dbReference type="STRING" id="758825.SAMN02982985_02202"/>